<name>A0A2I0AX58_9ASPA</name>
<dbReference type="Proteomes" id="UP000236161">
    <property type="component" value="Unassembled WGS sequence"/>
</dbReference>
<accession>A0A2I0AX58</accession>
<reference evidence="1 2" key="1">
    <citation type="journal article" date="2017" name="Nature">
        <title>The Apostasia genome and the evolution of orchids.</title>
        <authorList>
            <person name="Zhang G.Q."/>
            <person name="Liu K.W."/>
            <person name="Li Z."/>
            <person name="Lohaus R."/>
            <person name="Hsiao Y.Y."/>
            <person name="Niu S.C."/>
            <person name="Wang J.Y."/>
            <person name="Lin Y.C."/>
            <person name="Xu Q."/>
            <person name="Chen L.J."/>
            <person name="Yoshida K."/>
            <person name="Fujiwara S."/>
            <person name="Wang Z.W."/>
            <person name="Zhang Y.Q."/>
            <person name="Mitsuda N."/>
            <person name="Wang M."/>
            <person name="Liu G.H."/>
            <person name="Pecoraro L."/>
            <person name="Huang H.X."/>
            <person name="Xiao X.J."/>
            <person name="Lin M."/>
            <person name="Wu X.Y."/>
            <person name="Wu W.L."/>
            <person name="Chen Y.Y."/>
            <person name="Chang S.B."/>
            <person name="Sakamoto S."/>
            <person name="Ohme-Takagi M."/>
            <person name="Yagi M."/>
            <person name="Zeng S.J."/>
            <person name="Shen C.Y."/>
            <person name="Yeh C.M."/>
            <person name="Luo Y.B."/>
            <person name="Tsai W.C."/>
            <person name="Van de Peer Y."/>
            <person name="Liu Z.J."/>
        </authorList>
    </citation>
    <scope>NUCLEOTIDE SEQUENCE [LARGE SCALE GENOMIC DNA]</scope>
    <source>
        <strain evidence="2">cv. Shenzhen</strain>
        <tissue evidence="1">Stem</tissue>
    </source>
</reference>
<evidence type="ECO:0000313" key="2">
    <source>
        <dbReference type="Proteomes" id="UP000236161"/>
    </source>
</evidence>
<organism evidence="1 2">
    <name type="scientific">Apostasia shenzhenica</name>
    <dbReference type="NCBI Taxonomy" id="1088818"/>
    <lineage>
        <taxon>Eukaryota</taxon>
        <taxon>Viridiplantae</taxon>
        <taxon>Streptophyta</taxon>
        <taxon>Embryophyta</taxon>
        <taxon>Tracheophyta</taxon>
        <taxon>Spermatophyta</taxon>
        <taxon>Magnoliopsida</taxon>
        <taxon>Liliopsida</taxon>
        <taxon>Asparagales</taxon>
        <taxon>Orchidaceae</taxon>
        <taxon>Apostasioideae</taxon>
        <taxon>Apostasia</taxon>
    </lineage>
</organism>
<dbReference type="AlphaFoldDB" id="A0A2I0AX58"/>
<keyword evidence="2" id="KW-1185">Reference proteome</keyword>
<sequence length="94" mass="10635">MHVPSILKLIFILFENGSPPINSRFPTSPLKIKSLTSSQNRSPDNGSNYCVPILALSHLRQDCGIIKELRKCRISVLSPAYNTPNMFPFKNHHF</sequence>
<gene>
    <name evidence="1" type="ORF">AXF42_Ash009790</name>
</gene>
<protein>
    <submittedName>
        <fullName evidence="1">Uncharacterized protein</fullName>
    </submittedName>
</protein>
<proteinExistence type="predicted"/>
<evidence type="ECO:0000313" key="1">
    <source>
        <dbReference type="EMBL" id="PKA60106.1"/>
    </source>
</evidence>
<dbReference type="EMBL" id="KZ451942">
    <property type="protein sequence ID" value="PKA60106.1"/>
    <property type="molecule type" value="Genomic_DNA"/>
</dbReference>